<proteinExistence type="predicted"/>
<reference evidence="1 3" key="1">
    <citation type="journal article" date="2014" name="Nat. Genet.">
        <title>Genome and transcriptome of the porcine whipworm Trichuris suis.</title>
        <authorList>
            <person name="Jex A.R."/>
            <person name="Nejsum P."/>
            <person name="Schwarz E.M."/>
            <person name="Hu L."/>
            <person name="Young N.D."/>
            <person name="Hall R.S."/>
            <person name="Korhonen P.K."/>
            <person name="Liao S."/>
            <person name="Thamsborg S."/>
            <person name="Xia J."/>
            <person name="Xu P."/>
            <person name="Wang S."/>
            <person name="Scheerlinck J.P."/>
            <person name="Hofmann A."/>
            <person name="Sternberg P.W."/>
            <person name="Wang J."/>
            <person name="Gasser R.B."/>
        </authorList>
    </citation>
    <scope>NUCLEOTIDE SEQUENCE [LARGE SCALE GENOMIC DNA]</scope>
    <source>
        <strain evidence="2">DCEP-RM93F</strain>
        <strain evidence="1">DCEP-RM93M</strain>
    </source>
</reference>
<gene>
    <name evidence="1" type="ORF">M513_09199</name>
    <name evidence="2" type="ORF">M514_09199</name>
</gene>
<dbReference type="EMBL" id="KL367589">
    <property type="protein sequence ID" value="KFD62741.1"/>
    <property type="molecule type" value="Genomic_DNA"/>
</dbReference>
<accession>A0A085LYD9</accession>
<name>A0A085LYD9_9BILA</name>
<dbReference type="Proteomes" id="UP000030758">
    <property type="component" value="Unassembled WGS sequence"/>
</dbReference>
<organism evidence="1 3">
    <name type="scientific">Trichuris suis</name>
    <name type="common">pig whipworm</name>
    <dbReference type="NCBI Taxonomy" id="68888"/>
    <lineage>
        <taxon>Eukaryota</taxon>
        <taxon>Metazoa</taxon>
        <taxon>Ecdysozoa</taxon>
        <taxon>Nematoda</taxon>
        <taxon>Enoplea</taxon>
        <taxon>Dorylaimia</taxon>
        <taxon>Trichinellida</taxon>
        <taxon>Trichuridae</taxon>
        <taxon>Trichuris</taxon>
    </lineage>
</organism>
<dbReference type="AlphaFoldDB" id="A0A085LYD9"/>
<keyword evidence="3" id="KW-1185">Reference proteome</keyword>
<evidence type="ECO:0000313" key="1">
    <source>
        <dbReference type="EMBL" id="KFD49985.1"/>
    </source>
</evidence>
<evidence type="ECO:0000313" key="3">
    <source>
        <dbReference type="Proteomes" id="UP000030764"/>
    </source>
</evidence>
<sequence length="71" mass="7985">MCLSSVAEAQSLPVVLPRAGGLPRIPYPNMQQTRLHLLLQRSKTKLASKCTYLAFRVIHRWEQPGRPSSIS</sequence>
<evidence type="ECO:0000313" key="2">
    <source>
        <dbReference type="EMBL" id="KFD62741.1"/>
    </source>
</evidence>
<protein>
    <submittedName>
        <fullName evidence="1">Uncharacterized protein</fullName>
    </submittedName>
</protein>
<dbReference type="EMBL" id="KL363261">
    <property type="protein sequence ID" value="KFD49985.1"/>
    <property type="molecule type" value="Genomic_DNA"/>
</dbReference>
<dbReference type="Proteomes" id="UP000030764">
    <property type="component" value="Unassembled WGS sequence"/>
</dbReference>